<dbReference type="Proteomes" id="UP001281410">
    <property type="component" value="Unassembled WGS sequence"/>
</dbReference>
<dbReference type="GO" id="GO:0003676">
    <property type="term" value="F:nucleic acid binding"/>
    <property type="evidence" value="ECO:0007669"/>
    <property type="project" value="InterPro"/>
</dbReference>
<dbReference type="GO" id="GO:0004523">
    <property type="term" value="F:RNA-DNA hybrid ribonuclease activity"/>
    <property type="evidence" value="ECO:0007669"/>
    <property type="project" value="InterPro"/>
</dbReference>
<gene>
    <name evidence="2" type="ORF">Dsin_005678</name>
</gene>
<evidence type="ECO:0000313" key="3">
    <source>
        <dbReference type="Proteomes" id="UP001281410"/>
    </source>
</evidence>
<proteinExistence type="predicted"/>
<dbReference type="Pfam" id="PF13456">
    <property type="entry name" value="RVT_3"/>
    <property type="match status" value="1"/>
</dbReference>
<dbReference type="AlphaFoldDB" id="A0AAE0EEX4"/>
<name>A0AAE0EEX4_9ROSI</name>
<comment type="caution">
    <text evidence="2">The sequence shown here is derived from an EMBL/GenBank/DDBJ whole genome shotgun (WGS) entry which is preliminary data.</text>
</comment>
<organism evidence="2 3">
    <name type="scientific">Dipteronia sinensis</name>
    <dbReference type="NCBI Taxonomy" id="43782"/>
    <lineage>
        <taxon>Eukaryota</taxon>
        <taxon>Viridiplantae</taxon>
        <taxon>Streptophyta</taxon>
        <taxon>Embryophyta</taxon>
        <taxon>Tracheophyta</taxon>
        <taxon>Spermatophyta</taxon>
        <taxon>Magnoliopsida</taxon>
        <taxon>eudicotyledons</taxon>
        <taxon>Gunneridae</taxon>
        <taxon>Pentapetalae</taxon>
        <taxon>rosids</taxon>
        <taxon>malvids</taxon>
        <taxon>Sapindales</taxon>
        <taxon>Sapindaceae</taxon>
        <taxon>Hippocastanoideae</taxon>
        <taxon>Acereae</taxon>
        <taxon>Dipteronia</taxon>
    </lineage>
</organism>
<sequence length="147" mass="16282">MAVARSEAVPVNIKWQPSRNGFYKVNNDAALRVGEQRVSLGLVMRDYHGEVKTASLLPVIVETDALSMVDLVNDSGSTSTDTDLVIQDVRDRMGNAKIELILFAQRHVNMVADKLSKMALDLEEDCFQMETFPPCVGKVVMEDLPLS</sequence>
<dbReference type="InterPro" id="IPR002156">
    <property type="entry name" value="RNaseH_domain"/>
</dbReference>
<dbReference type="PANTHER" id="PTHR47723:SF21">
    <property type="entry name" value="POLYNUCLEOTIDYL TRANSFERASE, RIBONUCLEASE H-LIKE SUPERFAMILY PROTEIN"/>
    <property type="match status" value="1"/>
</dbReference>
<evidence type="ECO:0000313" key="2">
    <source>
        <dbReference type="EMBL" id="KAK3225816.1"/>
    </source>
</evidence>
<reference evidence="2" key="1">
    <citation type="journal article" date="2023" name="Plant J.">
        <title>Genome sequences and population genomics provide insights into the demographic history, inbreeding, and mutation load of two 'living fossil' tree species of Dipteronia.</title>
        <authorList>
            <person name="Feng Y."/>
            <person name="Comes H.P."/>
            <person name="Chen J."/>
            <person name="Zhu S."/>
            <person name="Lu R."/>
            <person name="Zhang X."/>
            <person name="Li P."/>
            <person name="Qiu J."/>
            <person name="Olsen K.M."/>
            <person name="Qiu Y."/>
        </authorList>
    </citation>
    <scope>NUCLEOTIDE SEQUENCE</scope>
    <source>
        <strain evidence="2">NBL</strain>
    </source>
</reference>
<evidence type="ECO:0000259" key="1">
    <source>
        <dbReference type="Pfam" id="PF13456"/>
    </source>
</evidence>
<dbReference type="InterPro" id="IPR053151">
    <property type="entry name" value="RNase_H-like"/>
</dbReference>
<dbReference type="PANTHER" id="PTHR47723">
    <property type="entry name" value="OS05G0353850 PROTEIN"/>
    <property type="match status" value="1"/>
</dbReference>
<accession>A0AAE0EEX4</accession>
<protein>
    <recommendedName>
        <fullName evidence="1">RNase H type-1 domain-containing protein</fullName>
    </recommendedName>
</protein>
<dbReference type="EMBL" id="JANJYJ010000002">
    <property type="protein sequence ID" value="KAK3225816.1"/>
    <property type="molecule type" value="Genomic_DNA"/>
</dbReference>
<keyword evidence="3" id="KW-1185">Reference proteome</keyword>
<feature type="domain" description="RNase H type-1" evidence="1">
    <location>
        <begin position="57"/>
        <end position="119"/>
    </location>
</feature>